<proteinExistence type="predicted"/>
<reference evidence="1 2" key="1">
    <citation type="submission" date="2023-06" db="EMBL/GenBank/DDBJ databases">
        <authorList>
            <person name="Yushchuk O."/>
            <person name="Binda E."/>
            <person name="Ruckert-Reed C."/>
            <person name="Fedorenko V."/>
            <person name="Kalinowski J."/>
            <person name="Marinelli F."/>
        </authorList>
    </citation>
    <scope>NUCLEOTIDE SEQUENCE [LARGE SCALE GENOMIC DNA]</scope>
    <source>
        <strain evidence="1 2">NRRL 3884</strain>
    </source>
</reference>
<gene>
    <name evidence="1" type="ORF">ACTOB_000589</name>
</gene>
<evidence type="ECO:0000313" key="2">
    <source>
        <dbReference type="Proteomes" id="UP001240150"/>
    </source>
</evidence>
<protein>
    <recommendedName>
        <fullName evidence="3">Antigen 84</fullName>
    </recommendedName>
</protein>
<accession>A0ABY8WMT6</accession>
<keyword evidence="2" id="KW-1185">Reference proteome</keyword>
<organism evidence="1 2">
    <name type="scientific">Actinoplanes oblitus</name>
    <dbReference type="NCBI Taxonomy" id="3040509"/>
    <lineage>
        <taxon>Bacteria</taxon>
        <taxon>Bacillati</taxon>
        <taxon>Actinomycetota</taxon>
        <taxon>Actinomycetes</taxon>
        <taxon>Micromonosporales</taxon>
        <taxon>Micromonosporaceae</taxon>
        <taxon>Actinoplanes</taxon>
    </lineage>
</organism>
<name>A0ABY8WMT6_9ACTN</name>
<dbReference type="RefSeq" id="WP_284918449.1">
    <property type="nucleotide sequence ID" value="NZ_CP126980.1"/>
</dbReference>
<dbReference type="Proteomes" id="UP001240150">
    <property type="component" value="Chromosome"/>
</dbReference>
<evidence type="ECO:0000313" key="1">
    <source>
        <dbReference type="EMBL" id="WIM97095.1"/>
    </source>
</evidence>
<dbReference type="EMBL" id="CP126980">
    <property type="protein sequence ID" value="WIM97095.1"/>
    <property type="molecule type" value="Genomic_DNA"/>
</dbReference>
<evidence type="ECO:0008006" key="3">
    <source>
        <dbReference type="Google" id="ProtNLM"/>
    </source>
</evidence>
<sequence>MRFRRTAGFLQGVRADDVHQFVDQVSEDVASLYDELATVYAENYRIKTALRDWQSAQAVPSSAAHDQADR</sequence>